<dbReference type="EMBL" id="SWKV01000037">
    <property type="protein sequence ID" value="KAF3038360.1"/>
    <property type="molecule type" value="Genomic_DNA"/>
</dbReference>
<dbReference type="OrthoDB" id="3784760at2759"/>
<gene>
    <name evidence="2" type="ORF">E8E12_008279</name>
</gene>
<feature type="compositionally biased region" description="Basic and acidic residues" evidence="1">
    <location>
        <begin position="251"/>
        <end position="263"/>
    </location>
</feature>
<name>A0A9P5C0M4_9PLEO</name>
<protein>
    <submittedName>
        <fullName evidence="2">Uncharacterized protein</fullName>
    </submittedName>
</protein>
<comment type="caution">
    <text evidence="2">The sequence shown here is derived from an EMBL/GenBank/DDBJ whole genome shotgun (WGS) entry which is preliminary data.</text>
</comment>
<feature type="region of interest" description="Disordered" evidence="1">
    <location>
        <begin position="83"/>
        <end position="129"/>
    </location>
</feature>
<dbReference type="AlphaFoldDB" id="A0A9P5C0M4"/>
<feature type="region of interest" description="Disordered" evidence="1">
    <location>
        <begin position="234"/>
        <end position="263"/>
    </location>
</feature>
<feature type="compositionally biased region" description="Pro residues" evidence="1">
    <location>
        <begin position="1"/>
        <end position="20"/>
    </location>
</feature>
<dbReference type="Proteomes" id="UP000758155">
    <property type="component" value="Unassembled WGS sequence"/>
</dbReference>
<feature type="compositionally biased region" description="Basic and acidic residues" evidence="1">
    <location>
        <begin position="113"/>
        <end position="122"/>
    </location>
</feature>
<keyword evidence="3" id="KW-1185">Reference proteome</keyword>
<evidence type="ECO:0000313" key="2">
    <source>
        <dbReference type="EMBL" id="KAF3038360.1"/>
    </source>
</evidence>
<reference evidence="2" key="1">
    <citation type="submission" date="2019-04" db="EMBL/GenBank/DDBJ databases">
        <title>Sequencing of skin fungus with MAO and IRED activity.</title>
        <authorList>
            <person name="Marsaioli A.J."/>
            <person name="Bonatto J.M.C."/>
            <person name="Reis Junior O."/>
        </authorList>
    </citation>
    <scope>NUCLEOTIDE SEQUENCE</scope>
    <source>
        <strain evidence="2">28M1</strain>
    </source>
</reference>
<organism evidence="2 3">
    <name type="scientific">Didymella heteroderae</name>
    <dbReference type="NCBI Taxonomy" id="1769908"/>
    <lineage>
        <taxon>Eukaryota</taxon>
        <taxon>Fungi</taxon>
        <taxon>Dikarya</taxon>
        <taxon>Ascomycota</taxon>
        <taxon>Pezizomycotina</taxon>
        <taxon>Dothideomycetes</taxon>
        <taxon>Pleosporomycetidae</taxon>
        <taxon>Pleosporales</taxon>
        <taxon>Pleosporineae</taxon>
        <taxon>Didymellaceae</taxon>
        <taxon>Didymella</taxon>
    </lineage>
</organism>
<proteinExistence type="predicted"/>
<sequence length="329" mass="36571">MEYHPLPPLPPSPPDTPVNPPIRKHDTNKTTVNFSRGEINRKSPQLQYDASVCHLSCVDAYAPPPQVPRTIYHPAHVQSAIVEHERPQSKASRRTVTFADDTTLSSRSSSPDHYSHIPDRSLRKSKSFTSDAQIPSSLRLYRSHDSLLATNNALPVNNASVSASRRTAPKDFKHKYSFGQRPAALMNPFPSLGRPTNLNYNPRLSTSKAQYRGLATLPRPLPSSLRVAAPQTCLAQTGPRQPPWGSLDDLQEQRGKRVDQRERDQARLFRAQTLSEATTVLGSTDSFGKEAMKKEVEDYRKQVVSVYPDMAFDGNAGKGGRRSCCCVVM</sequence>
<feature type="region of interest" description="Disordered" evidence="1">
    <location>
        <begin position="1"/>
        <end position="29"/>
    </location>
</feature>
<evidence type="ECO:0000256" key="1">
    <source>
        <dbReference type="SAM" id="MobiDB-lite"/>
    </source>
</evidence>
<accession>A0A9P5C0M4</accession>
<evidence type="ECO:0000313" key="3">
    <source>
        <dbReference type="Proteomes" id="UP000758155"/>
    </source>
</evidence>